<keyword evidence="1" id="KW-0472">Membrane</keyword>
<keyword evidence="1" id="KW-0812">Transmembrane</keyword>
<dbReference type="eggNOG" id="ENOG502SW17">
    <property type="taxonomic scope" value="Eukaryota"/>
</dbReference>
<dbReference type="HOGENOM" id="CLU_127761_0_0_1"/>
<dbReference type="Pfam" id="PF08592">
    <property type="entry name" value="Anthrone_oxy"/>
    <property type="match status" value="1"/>
</dbReference>
<sequence length="181" mass="20370">MASLDTIFSVIPFLHWAMIISLLVISGTAWSFNLWVIPIIKMNPSSSAVQQLLETSRRGGAWLEPLNASFAFMFGITAAVLSRHPDAAEAAQWKPFALTFLTLLQVAWWERVMIFPLEATIARLGKNNDKSGGTEKFWMDHATNKALHQSLDKWTRWHAVRATLPLIASLIALYTKLQHLV</sequence>
<organism evidence="2 3">
    <name type="scientific">Exserohilum turcicum (strain 28A)</name>
    <name type="common">Northern leaf blight fungus</name>
    <name type="synonym">Setosphaeria turcica</name>
    <dbReference type="NCBI Taxonomy" id="671987"/>
    <lineage>
        <taxon>Eukaryota</taxon>
        <taxon>Fungi</taxon>
        <taxon>Dikarya</taxon>
        <taxon>Ascomycota</taxon>
        <taxon>Pezizomycotina</taxon>
        <taxon>Dothideomycetes</taxon>
        <taxon>Pleosporomycetidae</taxon>
        <taxon>Pleosporales</taxon>
        <taxon>Pleosporineae</taxon>
        <taxon>Pleosporaceae</taxon>
        <taxon>Exserohilum</taxon>
    </lineage>
</organism>
<dbReference type="RefSeq" id="XP_008023326.1">
    <property type="nucleotide sequence ID" value="XM_008025135.1"/>
</dbReference>
<keyword evidence="3" id="KW-1185">Reference proteome</keyword>
<keyword evidence="1" id="KW-1133">Transmembrane helix</keyword>
<name>R0IVJ7_EXST2</name>
<reference evidence="2 3" key="1">
    <citation type="journal article" date="2012" name="PLoS Pathog.">
        <title>Diverse lifestyles and strategies of plant pathogenesis encoded in the genomes of eighteen Dothideomycetes fungi.</title>
        <authorList>
            <person name="Ohm R.A."/>
            <person name="Feau N."/>
            <person name="Henrissat B."/>
            <person name="Schoch C.L."/>
            <person name="Horwitz B.A."/>
            <person name="Barry K.W."/>
            <person name="Condon B.J."/>
            <person name="Copeland A.C."/>
            <person name="Dhillon B."/>
            <person name="Glaser F."/>
            <person name="Hesse C.N."/>
            <person name="Kosti I."/>
            <person name="LaButti K."/>
            <person name="Lindquist E.A."/>
            <person name="Lucas S."/>
            <person name="Salamov A.A."/>
            <person name="Bradshaw R.E."/>
            <person name="Ciuffetti L."/>
            <person name="Hamelin R.C."/>
            <person name="Kema G.H.J."/>
            <person name="Lawrence C."/>
            <person name="Scott J.A."/>
            <person name="Spatafora J.W."/>
            <person name="Turgeon B.G."/>
            <person name="de Wit P.J.G.M."/>
            <person name="Zhong S."/>
            <person name="Goodwin S.B."/>
            <person name="Grigoriev I.V."/>
        </authorList>
    </citation>
    <scope>NUCLEOTIDE SEQUENCE [LARGE SCALE GENOMIC DNA]</scope>
    <source>
        <strain evidence="3">28A</strain>
    </source>
</reference>
<feature type="transmembrane region" description="Helical" evidence="1">
    <location>
        <begin position="13"/>
        <end position="40"/>
    </location>
</feature>
<dbReference type="EMBL" id="KB908526">
    <property type="protein sequence ID" value="EOA88810.1"/>
    <property type="molecule type" value="Genomic_DNA"/>
</dbReference>
<accession>R0IVJ7</accession>
<evidence type="ECO:0000256" key="1">
    <source>
        <dbReference type="SAM" id="Phobius"/>
    </source>
</evidence>
<dbReference type="InterPro" id="IPR013901">
    <property type="entry name" value="Anthrone_oxy"/>
</dbReference>
<proteinExistence type="predicted"/>
<evidence type="ECO:0000313" key="3">
    <source>
        <dbReference type="Proteomes" id="UP000016935"/>
    </source>
</evidence>
<dbReference type="Proteomes" id="UP000016935">
    <property type="component" value="Unassembled WGS sequence"/>
</dbReference>
<dbReference type="OrthoDB" id="3648235at2759"/>
<evidence type="ECO:0008006" key="4">
    <source>
        <dbReference type="Google" id="ProtNLM"/>
    </source>
</evidence>
<reference evidence="2 3" key="2">
    <citation type="journal article" date="2013" name="PLoS Genet.">
        <title>Comparative genome structure, secondary metabolite, and effector coding capacity across Cochliobolus pathogens.</title>
        <authorList>
            <person name="Condon B.J."/>
            <person name="Leng Y."/>
            <person name="Wu D."/>
            <person name="Bushley K.E."/>
            <person name="Ohm R.A."/>
            <person name="Otillar R."/>
            <person name="Martin J."/>
            <person name="Schackwitz W."/>
            <person name="Grimwood J."/>
            <person name="MohdZainudin N."/>
            <person name="Xue C."/>
            <person name="Wang R."/>
            <person name="Manning V.A."/>
            <person name="Dhillon B."/>
            <person name="Tu Z.J."/>
            <person name="Steffenson B.J."/>
            <person name="Salamov A."/>
            <person name="Sun H."/>
            <person name="Lowry S."/>
            <person name="LaButti K."/>
            <person name="Han J."/>
            <person name="Copeland A."/>
            <person name="Lindquist E."/>
            <person name="Barry K."/>
            <person name="Schmutz J."/>
            <person name="Baker S.E."/>
            <person name="Ciuffetti L.M."/>
            <person name="Grigoriev I.V."/>
            <person name="Zhong S."/>
            <person name="Turgeon B.G."/>
        </authorList>
    </citation>
    <scope>NUCLEOTIDE SEQUENCE [LARGE SCALE GENOMIC DNA]</scope>
    <source>
        <strain evidence="3">28A</strain>
    </source>
</reference>
<evidence type="ECO:0000313" key="2">
    <source>
        <dbReference type="EMBL" id="EOA88810.1"/>
    </source>
</evidence>
<gene>
    <name evidence="2" type="ORF">SETTUDRAFT_38129</name>
</gene>
<dbReference type="AlphaFoldDB" id="R0IVJ7"/>
<protein>
    <recommendedName>
        <fullName evidence="4">DUF1772-domain-containing protein</fullName>
    </recommendedName>
</protein>
<dbReference type="GeneID" id="19404327"/>